<feature type="chain" id="PRO_5045967131" evidence="1">
    <location>
        <begin position="22"/>
        <end position="462"/>
    </location>
</feature>
<dbReference type="SUPFAM" id="SSF110997">
    <property type="entry name" value="Sporulation related repeat"/>
    <property type="match status" value="1"/>
</dbReference>
<keyword evidence="1" id="KW-0732">Signal</keyword>
<dbReference type="Proteomes" id="UP001595885">
    <property type="component" value="Unassembled WGS sequence"/>
</dbReference>
<dbReference type="RefSeq" id="WP_379737279.1">
    <property type="nucleotide sequence ID" value="NZ_JBHSGW010000001.1"/>
</dbReference>
<dbReference type="InterPro" id="IPR036680">
    <property type="entry name" value="SPOR-like_sf"/>
</dbReference>
<dbReference type="EMBL" id="JBHSGW010000001">
    <property type="protein sequence ID" value="MFC4738395.1"/>
    <property type="molecule type" value="Genomic_DNA"/>
</dbReference>
<keyword evidence="4" id="KW-1185">Reference proteome</keyword>
<organism evidence="3 4">
    <name type="scientific">Flavobacterium ponti</name>
    <dbReference type="NCBI Taxonomy" id="665133"/>
    <lineage>
        <taxon>Bacteria</taxon>
        <taxon>Pseudomonadati</taxon>
        <taxon>Bacteroidota</taxon>
        <taxon>Flavobacteriia</taxon>
        <taxon>Flavobacteriales</taxon>
        <taxon>Flavobacteriaceae</taxon>
        <taxon>Flavobacterium</taxon>
    </lineage>
</organism>
<dbReference type="NCBIfam" id="TIGR03519">
    <property type="entry name" value="T9SS_PorP_fam"/>
    <property type="match status" value="1"/>
</dbReference>
<dbReference type="Pfam" id="PF11751">
    <property type="entry name" value="PorP_SprF"/>
    <property type="match status" value="1"/>
</dbReference>
<protein>
    <submittedName>
        <fullName evidence="3">PorP/SprF family type IX secretion system membrane protein</fullName>
    </submittedName>
</protein>
<comment type="caution">
    <text evidence="3">The sequence shown here is derived from an EMBL/GenBank/DDBJ whole genome shotgun (WGS) entry which is preliminary data.</text>
</comment>
<dbReference type="PROSITE" id="PS51257">
    <property type="entry name" value="PROKAR_LIPOPROTEIN"/>
    <property type="match status" value="1"/>
</dbReference>
<accession>A0ABV9P159</accession>
<dbReference type="PROSITE" id="PS51724">
    <property type="entry name" value="SPOR"/>
    <property type="match status" value="1"/>
</dbReference>
<evidence type="ECO:0000256" key="1">
    <source>
        <dbReference type="SAM" id="SignalP"/>
    </source>
</evidence>
<dbReference type="Pfam" id="PF05036">
    <property type="entry name" value="SPOR"/>
    <property type="match status" value="1"/>
</dbReference>
<reference evidence="4" key="1">
    <citation type="journal article" date="2019" name="Int. J. Syst. Evol. Microbiol.">
        <title>The Global Catalogue of Microorganisms (GCM) 10K type strain sequencing project: providing services to taxonomists for standard genome sequencing and annotation.</title>
        <authorList>
            <consortium name="The Broad Institute Genomics Platform"/>
            <consortium name="The Broad Institute Genome Sequencing Center for Infectious Disease"/>
            <person name="Wu L."/>
            <person name="Ma J."/>
        </authorList>
    </citation>
    <scope>NUCLEOTIDE SEQUENCE [LARGE SCALE GENOMIC DNA]</scope>
    <source>
        <strain evidence="4">CCUG 50349</strain>
    </source>
</reference>
<name>A0ABV9P159_9FLAO</name>
<feature type="domain" description="SPOR" evidence="2">
    <location>
        <begin position="382"/>
        <end position="460"/>
    </location>
</feature>
<gene>
    <name evidence="3" type="ORF">ACFO3U_00150</name>
</gene>
<evidence type="ECO:0000259" key="2">
    <source>
        <dbReference type="PROSITE" id="PS51724"/>
    </source>
</evidence>
<dbReference type="InterPro" id="IPR007730">
    <property type="entry name" value="SPOR-like_dom"/>
</dbReference>
<dbReference type="Gene3D" id="3.30.70.1070">
    <property type="entry name" value="Sporulation related repeat"/>
    <property type="match status" value="1"/>
</dbReference>
<proteinExistence type="predicted"/>
<sequence length="462" mass="52684">MNRHQLLFIIGLVFSCVITNAQTDTSDEFVIPSQTFMRFNRNLVNPTLSIFNSYKSEYVAYHRNQWFDYDESPKTYMVSYAGNNYENSGYGLSLYQQEVGVWKSFGGIANYAKGVRLNDETILSLGFNVVFFNSGLNRGKIITGEADPYLEQYDNTSVLMLNPGLSIQIGKLNFGVYGDNLVDYNFKSSEMQTKFGEKTISSHLSYMYSLENASNLFENSSLTFLARGKYIAMEDLEYSAGLLYNVPRAGWAQASYSDYYGVSGGLGINISQKIAIGYNYEKGLGKEITNLGATHELFLALTLDSNEEFTAYSKKPKVDKQAEAERLKNQTLEQEEIDRFKQNIYNQTIVETNSTTVKKLEEFVLNAENDNINYLLLPEKNTGIKKGYYVIATIYKEKNKATKYISDLKKKGLTKSGSFKTSGNQWNYVYIERFDSYDAAKKAYQTKFNNKYPETMWILPIL</sequence>
<evidence type="ECO:0000313" key="4">
    <source>
        <dbReference type="Proteomes" id="UP001595885"/>
    </source>
</evidence>
<dbReference type="InterPro" id="IPR019861">
    <property type="entry name" value="PorP/SprF_Bacteroidetes"/>
</dbReference>
<evidence type="ECO:0000313" key="3">
    <source>
        <dbReference type="EMBL" id="MFC4738395.1"/>
    </source>
</evidence>
<feature type="signal peptide" evidence="1">
    <location>
        <begin position="1"/>
        <end position="21"/>
    </location>
</feature>